<evidence type="ECO:0000313" key="1">
    <source>
        <dbReference type="EMBL" id="KKQ92919.1"/>
    </source>
</evidence>
<proteinExistence type="predicted"/>
<dbReference type="Proteomes" id="UP000034706">
    <property type="component" value="Unassembled WGS sequence"/>
</dbReference>
<sequence length="95" mass="10736">MSDALSDIARDERRNQLLNEYSVKARKFSAEPCKKNLDEAIAAARAVDGVIGGYWGGKTEIFCGIKKALNELKFKHGDQWEEFLGEISFIPIFRI</sequence>
<accession>A0A0G0P460</accession>
<reference evidence="1 2" key="1">
    <citation type="journal article" date="2015" name="Nature">
        <title>rRNA introns, odd ribosomes, and small enigmatic genomes across a large radiation of phyla.</title>
        <authorList>
            <person name="Brown C.T."/>
            <person name="Hug L.A."/>
            <person name="Thomas B.C."/>
            <person name="Sharon I."/>
            <person name="Castelle C.J."/>
            <person name="Singh A."/>
            <person name="Wilkins M.J."/>
            <person name="Williams K.H."/>
            <person name="Banfield J.F."/>
        </authorList>
    </citation>
    <scope>NUCLEOTIDE SEQUENCE [LARGE SCALE GENOMIC DNA]</scope>
</reference>
<dbReference type="EMBL" id="LBVT01000002">
    <property type="protein sequence ID" value="KKQ92919.1"/>
    <property type="molecule type" value="Genomic_DNA"/>
</dbReference>
<name>A0A0G0P460_9BACT</name>
<evidence type="ECO:0000313" key="2">
    <source>
        <dbReference type="Proteomes" id="UP000034706"/>
    </source>
</evidence>
<protein>
    <submittedName>
        <fullName evidence="1">Uncharacterized protein</fullName>
    </submittedName>
</protein>
<organism evidence="1 2">
    <name type="scientific">Candidatus Azambacteria bacterium GW2011_GWA2_39_10</name>
    <dbReference type="NCBI Taxonomy" id="1618611"/>
    <lineage>
        <taxon>Bacteria</taxon>
        <taxon>Candidatus Azamiibacteriota</taxon>
    </lineage>
</organism>
<gene>
    <name evidence="1" type="ORF">UT16_C0002G0009</name>
</gene>
<dbReference type="AlphaFoldDB" id="A0A0G0P460"/>
<comment type="caution">
    <text evidence="1">The sequence shown here is derived from an EMBL/GenBank/DDBJ whole genome shotgun (WGS) entry which is preliminary data.</text>
</comment>